<evidence type="ECO:0000313" key="1">
    <source>
        <dbReference type="EMBL" id="ASV66773.1"/>
    </source>
</evidence>
<reference evidence="1 2" key="1">
    <citation type="submission" date="2017-08" db="EMBL/GenBank/DDBJ databases">
        <title>Complete Genome Sequence of Bacillus kochii Oregon-R-modENCODE STRAIN BDGP4, isolated from Drosophila melanogaster gut.</title>
        <authorList>
            <person name="Wan K.H."/>
            <person name="Yu C."/>
            <person name="Park S."/>
            <person name="Hammonds A.S."/>
            <person name="Booth B.W."/>
            <person name="Celniker S.E."/>
        </authorList>
    </citation>
    <scope>NUCLEOTIDE SEQUENCE [LARGE SCALE GENOMIC DNA]</scope>
    <source>
        <strain evidence="1 2">BDGP4</strain>
    </source>
</reference>
<accession>A0A248TF27</accession>
<dbReference type="KEGG" id="bko:CKF48_05230"/>
<organism evidence="1 2">
    <name type="scientific">Cytobacillus kochii</name>
    <dbReference type="NCBI Taxonomy" id="859143"/>
    <lineage>
        <taxon>Bacteria</taxon>
        <taxon>Bacillati</taxon>
        <taxon>Bacillota</taxon>
        <taxon>Bacilli</taxon>
        <taxon>Bacillales</taxon>
        <taxon>Bacillaceae</taxon>
        <taxon>Cytobacillus</taxon>
    </lineage>
</organism>
<evidence type="ECO:0000313" key="2">
    <source>
        <dbReference type="Proteomes" id="UP000215137"/>
    </source>
</evidence>
<dbReference type="AlphaFoldDB" id="A0A248TF27"/>
<dbReference type="Pfam" id="PF14375">
    <property type="entry name" value="Cys_rich_CWC"/>
    <property type="match status" value="1"/>
</dbReference>
<dbReference type="RefSeq" id="WP_095370348.1">
    <property type="nucleotide sequence ID" value="NZ_CP022983.1"/>
</dbReference>
<sequence>MMNKQQCPVCGEQNNCGLEESKLKNCWCFHIGGIPQTLLELIPQENRGKSCVCERCIRKYNK</sequence>
<dbReference type="OrthoDB" id="5625686at2"/>
<proteinExistence type="predicted"/>
<gene>
    <name evidence="1" type="ORF">CKF48_05230</name>
</gene>
<protein>
    <recommendedName>
        <fullName evidence="3">Cysteine-rich CWC family protein</fullName>
    </recommendedName>
</protein>
<dbReference type="InterPro" id="IPR032720">
    <property type="entry name" value="Cys_rich_CWC"/>
</dbReference>
<name>A0A248TF27_9BACI</name>
<dbReference type="Proteomes" id="UP000215137">
    <property type="component" value="Chromosome"/>
</dbReference>
<dbReference type="EMBL" id="CP022983">
    <property type="protein sequence ID" value="ASV66773.1"/>
    <property type="molecule type" value="Genomic_DNA"/>
</dbReference>
<keyword evidence="2" id="KW-1185">Reference proteome</keyword>
<evidence type="ECO:0008006" key="3">
    <source>
        <dbReference type="Google" id="ProtNLM"/>
    </source>
</evidence>